<dbReference type="SUPFAM" id="SSF50249">
    <property type="entry name" value="Nucleic acid-binding proteins"/>
    <property type="match status" value="2"/>
</dbReference>
<dbReference type="GO" id="GO:0006402">
    <property type="term" value="P:mRNA catabolic process"/>
    <property type="evidence" value="ECO:0007669"/>
    <property type="project" value="TreeGrafter"/>
</dbReference>
<dbReference type="InterPro" id="IPR004476">
    <property type="entry name" value="RNase_II/RNase_R"/>
</dbReference>
<comment type="catalytic activity">
    <reaction evidence="1">
        <text>Exonucleolytic cleavage in the 3'- to 5'-direction to yield nucleoside 5'-phosphates.</text>
        <dbReference type="EC" id="3.1.13.1"/>
    </reaction>
</comment>
<dbReference type="EC" id="3.1.13.1" evidence="2"/>
<feature type="domain" description="S1 motif" evidence="8">
    <location>
        <begin position="409"/>
        <end position="490"/>
    </location>
</feature>
<dbReference type="Pfam" id="PF00773">
    <property type="entry name" value="RNB"/>
    <property type="match status" value="1"/>
</dbReference>
<dbReference type="PROSITE" id="PS50126">
    <property type="entry name" value="S1"/>
    <property type="match status" value="1"/>
</dbReference>
<dbReference type="GO" id="GO:0003723">
    <property type="term" value="F:RNA binding"/>
    <property type="evidence" value="ECO:0007669"/>
    <property type="project" value="UniProtKB-KW"/>
</dbReference>
<proteinExistence type="predicted"/>
<evidence type="ECO:0000256" key="4">
    <source>
        <dbReference type="ARBA" id="ARBA00022722"/>
    </source>
</evidence>
<keyword evidence="3" id="KW-0963">Cytoplasm</keyword>
<accession>E0XP98</accession>
<dbReference type="SMART" id="SM00955">
    <property type="entry name" value="RNB"/>
    <property type="match status" value="1"/>
</dbReference>
<keyword evidence="7" id="KW-0694">RNA-binding</keyword>
<keyword evidence="5" id="KW-0378">Hydrolase</keyword>
<reference evidence="9" key="1">
    <citation type="journal article" date="2011" name="Environ. Microbiol.">
        <title>Time-series analyses of Monterey Bay coastal microbial picoplankton using a 'genome proxy' microarray.</title>
        <authorList>
            <person name="Rich V.I."/>
            <person name="Pham V.D."/>
            <person name="Eppley J."/>
            <person name="Shi Y."/>
            <person name="DeLong E.F."/>
        </authorList>
    </citation>
    <scope>NUCLEOTIDE SEQUENCE</scope>
</reference>
<evidence type="ECO:0000313" key="9">
    <source>
        <dbReference type="EMBL" id="ADI16239.1"/>
    </source>
</evidence>
<dbReference type="CDD" id="cd04471">
    <property type="entry name" value="S1_RNase_R"/>
    <property type="match status" value="1"/>
</dbReference>
<dbReference type="Pfam" id="PF00575">
    <property type="entry name" value="S1"/>
    <property type="match status" value="1"/>
</dbReference>
<dbReference type="GO" id="GO:0005829">
    <property type="term" value="C:cytosol"/>
    <property type="evidence" value="ECO:0007669"/>
    <property type="project" value="TreeGrafter"/>
</dbReference>
<evidence type="ECO:0000256" key="3">
    <source>
        <dbReference type="ARBA" id="ARBA00022490"/>
    </source>
</evidence>
<dbReference type="AlphaFoldDB" id="E0XP98"/>
<dbReference type="NCBIfam" id="TIGR00358">
    <property type="entry name" value="3_prime_RNase"/>
    <property type="match status" value="1"/>
</dbReference>
<keyword evidence="6" id="KW-0269">Exonuclease</keyword>
<evidence type="ECO:0000256" key="1">
    <source>
        <dbReference type="ARBA" id="ARBA00001849"/>
    </source>
</evidence>
<dbReference type="GO" id="GO:0008859">
    <property type="term" value="F:exoribonuclease II activity"/>
    <property type="evidence" value="ECO:0007669"/>
    <property type="project" value="UniProtKB-EC"/>
</dbReference>
<organism evidence="9">
    <name type="scientific">uncultured bacterium HF0010_16H03</name>
    <dbReference type="NCBI Taxonomy" id="710811"/>
    <lineage>
        <taxon>Bacteria</taxon>
        <taxon>environmental samples</taxon>
    </lineage>
</organism>
<name>E0XP98_9BACT</name>
<dbReference type="SMART" id="SM00316">
    <property type="entry name" value="S1"/>
    <property type="match status" value="1"/>
</dbReference>
<dbReference type="PANTHER" id="PTHR23355:SF9">
    <property type="entry name" value="DIS3-LIKE EXONUCLEASE 2"/>
    <property type="match status" value="1"/>
</dbReference>
<dbReference type="InterPro" id="IPR001900">
    <property type="entry name" value="RNase_II/R"/>
</dbReference>
<evidence type="ECO:0000259" key="8">
    <source>
        <dbReference type="PROSITE" id="PS50126"/>
    </source>
</evidence>
<protein>
    <recommendedName>
        <fullName evidence="2">exoribonuclease II</fullName>
        <ecNumber evidence="2">3.1.13.1</ecNumber>
    </recommendedName>
</protein>
<dbReference type="Gene3D" id="2.40.50.140">
    <property type="entry name" value="Nucleic acid-binding proteins"/>
    <property type="match status" value="1"/>
</dbReference>
<evidence type="ECO:0000256" key="6">
    <source>
        <dbReference type="ARBA" id="ARBA00022839"/>
    </source>
</evidence>
<evidence type="ECO:0000256" key="7">
    <source>
        <dbReference type="ARBA" id="ARBA00022884"/>
    </source>
</evidence>
<dbReference type="InterPro" id="IPR012340">
    <property type="entry name" value="NA-bd_OB-fold"/>
</dbReference>
<dbReference type="InterPro" id="IPR003029">
    <property type="entry name" value="S1_domain"/>
</dbReference>
<dbReference type="InterPro" id="IPR022966">
    <property type="entry name" value="RNase_II/R_CS"/>
</dbReference>
<dbReference type="PROSITE" id="PS01175">
    <property type="entry name" value="RIBONUCLEASE_II"/>
    <property type="match status" value="1"/>
</dbReference>
<evidence type="ECO:0000256" key="2">
    <source>
        <dbReference type="ARBA" id="ARBA00012163"/>
    </source>
</evidence>
<dbReference type="EMBL" id="GU474833">
    <property type="protein sequence ID" value="ADI16239.1"/>
    <property type="molecule type" value="Genomic_DNA"/>
</dbReference>
<evidence type="ECO:0000256" key="5">
    <source>
        <dbReference type="ARBA" id="ARBA00022801"/>
    </source>
</evidence>
<keyword evidence="4" id="KW-0540">Nuclease</keyword>
<dbReference type="PANTHER" id="PTHR23355">
    <property type="entry name" value="RIBONUCLEASE"/>
    <property type="match status" value="1"/>
</dbReference>
<sequence length="497" mass="56881">MNELESTISQIVEENFIPYEWNENIVKELEGLKLDTSLKRKDLTKLPFVTIDGADAKDFDDAVYCSMNDSSFILDVAIADVAELVKLDSALNKEALQRGTSIYFPSKVIPMLPEKISNNLCSLVPNEIRNVLVCEIVFSLSGDVTSYKFFEARIKSHKRMTYSEVENYVKNRSSNASKNIKNSLDSLNILTKNLLAKRSKRQALEINSQEPILQINKSGQIENISLPKRLYAHQMIEESMLAANVCAAAFMNKHYKFGVYRVHEEPDDSKLDSLKMFFSLKGFSDSFKKEPLDLITQCLKYSSKKDLGKILQTVVLQSLKRAEYSTKEIGHFGLQLDRYSHFTSPIRRYPDLMTHRLIKNILNNKNVVIDKDIIEGDCKEMSELERIAEKSSRQVTQQMICYHMKNYIGHEFNSVVTGITDFGLFAEIDGFYVSGLIHVTDLPGDRYFYDRDANLLKGKRTGKTYRLGQNIKIKIANVTPQERKITLIPDRRSGNKR</sequence>
<dbReference type="InterPro" id="IPR050180">
    <property type="entry name" value="RNR_Ribonuclease"/>
</dbReference>